<dbReference type="InterPro" id="IPR013525">
    <property type="entry name" value="ABC2_TM"/>
</dbReference>
<dbReference type="EMBL" id="JANGCH010000012">
    <property type="protein sequence ID" value="MCQ5122319.1"/>
    <property type="molecule type" value="Genomic_DNA"/>
</dbReference>
<dbReference type="Pfam" id="PF12698">
    <property type="entry name" value="ABC2_membrane_3"/>
    <property type="match status" value="1"/>
</dbReference>
<gene>
    <name evidence="7" type="ORF">NE663_08615</name>
</gene>
<feature type="transmembrane region" description="Helical" evidence="5">
    <location>
        <begin position="274"/>
        <end position="303"/>
    </location>
</feature>
<keyword evidence="2 5" id="KW-0812">Transmembrane</keyword>
<protein>
    <submittedName>
        <fullName evidence="7">ABC transporter permease</fullName>
    </submittedName>
</protein>
<evidence type="ECO:0000313" key="8">
    <source>
        <dbReference type="Proteomes" id="UP001524435"/>
    </source>
</evidence>
<evidence type="ECO:0000259" key="6">
    <source>
        <dbReference type="Pfam" id="PF12698"/>
    </source>
</evidence>
<feature type="transmembrane region" description="Helical" evidence="5">
    <location>
        <begin position="20"/>
        <end position="39"/>
    </location>
</feature>
<feature type="transmembrane region" description="Helical" evidence="5">
    <location>
        <begin position="309"/>
        <end position="328"/>
    </location>
</feature>
<organism evidence="7 8">
    <name type="scientific">Massilicoli timonensis</name>
    <dbReference type="NCBI Taxonomy" id="2015901"/>
    <lineage>
        <taxon>Bacteria</taxon>
        <taxon>Bacillati</taxon>
        <taxon>Bacillota</taxon>
        <taxon>Erysipelotrichia</taxon>
        <taxon>Erysipelotrichales</taxon>
        <taxon>Erysipelotrichaceae</taxon>
        <taxon>Massilicoli</taxon>
    </lineage>
</organism>
<name>A0ABT1SM79_9FIRM</name>
<dbReference type="RefSeq" id="WP_256198189.1">
    <property type="nucleotide sequence ID" value="NZ_DBEZUI010000377.1"/>
</dbReference>
<evidence type="ECO:0000256" key="3">
    <source>
        <dbReference type="ARBA" id="ARBA00022989"/>
    </source>
</evidence>
<feature type="transmembrane region" description="Helical" evidence="5">
    <location>
        <begin position="340"/>
        <end position="363"/>
    </location>
</feature>
<comment type="caution">
    <text evidence="7">The sequence shown here is derived from an EMBL/GenBank/DDBJ whole genome shotgun (WGS) entry which is preliminary data.</text>
</comment>
<evidence type="ECO:0000313" key="7">
    <source>
        <dbReference type="EMBL" id="MCQ5122319.1"/>
    </source>
</evidence>
<feature type="transmembrane region" description="Helical" evidence="5">
    <location>
        <begin position="159"/>
        <end position="181"/>
    </location>
</feature>
<evidence type="ECO:0000256" key="5">
    <source>
        <dbReference type="SAM" id="Phobius"/>
    </source>
</evidence>
<dbReference type="PROSITE" id="PS51257">
    <property type="entry name" value="PROKAR_LIPOPROTEIN"/>
    <property type="match status" value="1"/>
</dbReference>
<keyword evidence="4 5" id="KW-0472">Membrane</keyword>
<feature type="transmembrane region" description="Helical" evidence="5">
    <location>
        <begin position="211"/>
        <end position="234"/>
    </location>
</feature>
<proteinExistence type="predicted"/>
<evidence type="ECO:0000256" key="1">
    <source>
        <dbReference type="ARBA" id="ARBA00004141"/>
    </source>
</evidence>
<reference evidence="7 8" key="1">
    <citation type="submission" date="2022-06" db="EMBL/GenBank/DDBJ databases">
        <title>Isolation of gut microbiota from human fecal samples.</title>
        <authorList>
            <person name="Pamer E.G."/>
            <person name="Barat B."/>
            <person name="Waligurski E."/>
            <person name="Medina S."/>
            <person name="Paddock L."/>
            <person name="Mostad J."/>
        </authorList>
    </citation>
    <scope>NUCLEOTIDE SEQUENCE [LARGE SCALE GENOMIC DNA]</scope>
    <source>
        <strain evidence="7 8">DFI.6.1</strain>
    </source>
</reference>
<keyword evidence="8" id="KW-1185">Reference proteome</keyword>
<comment type="subcellular location">
    <subcellularLocation>
        <location evidence="1">Membrane</location>
        <topology evidence="1">Multi-pass membrane protein</topology>
    </subcellularLocation>
</comment>
<feature type="transmembrane region" description="Helical" evidence="5">
    <location>
        <begin position="369"/>
        <end position="391"/>
    </location>
</feature>
<accession>A0ABT1SM79</accession>
<evidence type="ECO:0000256" key="2">
    <source>
        <dbReference type="ARBA" id="ARBA00022692"/>
    </source>
</evidence>
<keyword evidence="3 5" id="KW-1133">Transmembrane helix</keyword>
<sequence>MKELIKFSLRRRFFNKTQIFINLILFTACALLLFADHLITCFMPSMLNSINIHTVAMPQSMVQELNETKQSFFYFQPTSRSLNKAKKQYEYVLFYDGEFTLHSEYPLDEMKIVALESLLEQYRQTQILKENKESAALLAYAQPLVLHQKTTAQKQEERAGIVFMVVTGIYFMMLSFATTVANEVVYEKATKTLELILTSVSARTHFLSKLLSGWLTVLLQCAISGGCLLFWTLIRWQIDNGSGLLKAAKSLQLLSIKEATFSQVLAHIDLSFDFLLLLLGIAFFLLAGMLLIQMLLVVISSFISSIEAAAAIQAPFYMILIAVYYLTLSLNDPQHMSQGIGYYLSFLPFLSMLMMPCRFLMTVVTVPEFLLAAFLAIASLTAVLHYGGAIYQRGVLDYSNKGFLQIMKAICKRS</sequence>
<dbReference type="Proteomes" id="UP001524435">
    <property type="component" value="Unassembled WGS sequence"/>
</dbReference>
<evidence type="ECO:0000256" key="4">
    <source>
        <dbReference type="ARBA" id="ARBA00023136"/>
    </source>
</evidence>
<feature type="domain" description="ABC-2 type transporter transmembrane" evidence="6">
    <location>
        <begin position="52"/>
        <end position="377"/>
    </location>
</feature>